<sequence length="1087" mass="122212">MYFLGTPHRGADSAQFTKLLRYVAGNGMKSFVDDLPENRTIDQLNDEYRHVCNKVQIWSFFESIPMSFGLVVKKESAVLGLPGEHIRYMEADHRHLCKFDSPDSPNYRPASLSRLHRSQMKQVSSFLRVDQRPESVLLALNEKQHHGSCQWLTDNAIFQAWVNGHANIESGDVSRVPESSMGHCPQILWLSGQPGTSKSVASTHVINYLESRKLDCSFYFFRHNVQSGANVASLLRSLAFQMAELNYQARQAIMRLVENGVVIDEDDHYTLMNQLFTNSILGAQLLTPQFWVIDAVDGCAQESLPLFVSMIFRLDQTVPLHIFMTSRPGGELQKLFKHERTRLFDLSTGLSGSLKDIETFIRSFLWASLTMTRLENLYSFEDMREALRGIPSKMSALYSRITKSIEDSLSYELVKSIFEWVICAQLPLLMTEISEAVKLDIGRTLTTSPAQESRVQVAHETTSAFLIQRREGFWIDRQVAHAKIAKVCLTTLCGSDFTPPTSRQSSSKTTKNIACFAAYAAASLLFHFTHGTLSTNSLKLLNKFLHSNILTLGDMSILLESNHRLKADLAVQTNDTPHDSMELSSLVAWITDINRIIATPPSIHFLVPYLCPPTSIINRLFSKPNTRFKIKGLAEKNHPTAVACSGRLLAIGLLGGKVLIYRNTKFNSFEPVATVSHGIRVRQVAFNHRASILASKHDGSRETLSLNQDSDSDSSDSETDRKMDVKSTTWSMKLSPAQNIAALVYGSSKLELWNLEANERIGHIQRQGKRNTHVALRRVVLRRIYETDLLAISYDDGDVVTYNPWTLEQVEERHFNTAFDSLNATSDGRILVGGADDGSVHLLLFQSLQPLYRIPPFEGDAYEPSGGLTLSADNLKLFDLRVKCCNIWTPSVLVSECYRHIKQLDTTCRSKTLRSSQDPGGIMTPPRSSDLASAANIRRILAPRGSLLFLGRMNGTIEAYEVDTGTLVKKFQPLRCFRFGTRWIVPLDWNNRKNLLLSIGWKGHCIITSNSKLSCCRHYQEGEFSPYQGIISPDATRLLIAYEHTARLVSVEIQHLFVDFTVCFCLCPRVLTAGTVNGPESRKLRVL</sequence>
<dbReference type="InterPro" id="IPR056884">
    <property type="entry name" value="NPHP3-like_N"/>
</dbReference>
<feature type="domain" description="Nephrocystin 3-like N-terminal" evidence="3">
    <location>
        <begin position="147"/>
        <end position="327"/>
    </location>
</feature>
<dbReference type="PANTHER" id="PTHR10039">
    <property type="entry name" value="AMELOGENIN"/>
    <property type="match status" value="1"/>
</dbReference>
<proteinExistence type="predicted"/>
<dbReference type="InterPro" id="IPR027417">
    <property type="entry name" value="P-loop_NTPase"/>
</dbReference>
<organism evidence="4 5">
    <name type="scientific">Triangularia setosa</name>
    <dbReference type="NCBI Taxonomy" id="2587417"/>
    <lineage>
        <taxon>Eukaryota</taxon>
        <taxon>Fungi</taxon>
        <taxon>Dikarya</taxon>
        <taxon>Ascomycota</taxon>
        <taxon>Pezizomycotina</taxon>
        <taxon>Sordariomycetes</taxon>
        <taxon>Sordariomycetidae</taxon>
        <taxon>Sordariales</taxon>
        <taxon>Podosporaceae</taxon>
        <taxon>Triangularia</taxon>
    </lineage>
</organism>
<dbReference type="EMBL" id="MU866240">
    <property type="protein sequence ID" value="KAK4175293.1"/>
    <property type="molecule type" value="Genomic_DNA"/>
</dbReference>
<dbReference type="Gene3D" id="2.130.10.10">
    <property type="entry name" value="YVTN repeat-like/Quinoprotein amine dehydrogenase"/>
    <property type="match status" value="2"/>
</dbReference>
<dbReference type="Gene3D" id="3.40.50.300">
    <property type="entry name" value="P-loop containing nucleotide triphosphate hydrolases"/>
    <property type="match status" value="1"/>
</dbReference>
<protein>
    <recommendedName>
        <fullName evidence="3">Nephrocystin 3-like N-terminal domain-containing protein</fullName>
    </recommendedName>
</protein>
<dbReference type="AlphaFoldDB" id="A0AAN6W4K4"/>
<evidence type="ECO:0000313" key="5">
    <source>
        <dbReference type="Proteomes" id="UP001302321"/>
    </source>
</evidence>
<keyword evidence="1" id="KW-0677">Repeat</keyword>
<gene>
    <name evidence="4" type="ORF">QBC36DRAFT_347212</name>
</gene>
<evidence type="ECO:0000259" key="3">
    <source>
        <dbReference type="Pfam" id="PF24883"/>
    </source>
</evidence>
<comment type="caution">
    <text evidence="4">The sequence shown here is derived from an EMBL/GenBank/DDBJ whole genome shotgun (WGS) entry which is preliminary data.</text>
</comment>
<evidence type="ECO:0000256" key="1">
    <source>
        <dbReference type="ARBA" id="ARBA00022737"/>
    </source>
</evidence>
<dbReference type="SUPFAM" id="SSF50998">
    <property type="entry name" value="Quinoprotein alcohol dehydrogenase-like"/>
    <property type="match status" value="1"/>
</dbReference>
<dbReference type="Proteomes" id="UP001302321">
    <property type="component" value="Unassembled WGS sequence"/>
</dbReference>
<dbReference type="InterPro" id="IPR011047">
    <property type="entry name" value="Quinoprotein_ADH-like_sf"/>
</dbReference>
<dbReference type="InterPro" id="IPR015943">
    <property type="entry name" value="WD40/YVTN_repeat-like_dom_sf"/>
</dbReference>
<evidence type="ECO:0000313" key="4">
    <source>
        <dbReference type="EMBL" id="KAK4175293.1"/>
    </source>
</evidence>
<dbReference type="PANTHER" id="PTHR10039:SF16">
    <property type="entry name" value="GPI INOSITOL-DEACYLASE"/>
    <property type="match status" value="1"/>
</dbReference>
<reference evidence="4" key="1">
    <citation type="journal article" date="2023" name="Mol. Phylogenet. Evol.">
        <title>Genome-scale phylogeny and comparative genomics of the fungal order Sordariales.</title>
        <authorList>
            <person name="Hensen N."/>
            <person name="Bonometti L."/>
            <person name="Westerberg I."/>
            <person name="Brannstrom I.O."/>
            <person name="Guillou S."/>
            <person name="Cros-Aarteil S."/>
            <person name="Calhoun S."/>
            <person name="Haridas S."/>
            <person name="Kuo A."/>
            <person name="Mondo S."/>
            <person name="Pangilinan J."/>
            <person name="Riley R."/>
            <person name="LaButti K."/>
            <person name="Andreopoulos B."/>
            <person name="Lipzen A."/>
            <person name="Chen C."/>
            <person name="Yan M."/>
            <person name="Daum C."/>
            <person name="Ng V."/>
            <person name="Clum A."/>
            <person name="Steindorff A."/>
            <person name="Ohm R.A."/>
            <person name="Martin F."/>
            <person name="Silar P."/>
            <person name="Natvig D.O."/>
            <person name="Lalanne C."/>
            <person name="Gautier V."/>
            <person name="Ament-Velasquez S.L."/>
            <person name="Kruys A."/>
            <person name="Hutchinson M.I."/>
            <person name="Powell A.J."/>
            <person name="Barry K."/>
            <person name="Miller A.N."/>
            <person name="Grigoriev I.V."/>
            <person name="Debuchy R."/>
            <person name="Gladieux P."/>
            <person name="Hiltunen Thoren M."/>
            <person name="Johannesson H."/>
        </authorList>
    </citation>
    <scope>NUCLEOTIDE SEQUENCE</scope>
    <source>
        <strain evidence="4">CBS 892.96</strain>
    </source>
</reference>
<dbReference type="Pfam" id="PF24883">
    <property type="entry name" value="NPHP3_N"/>
    <property type="match status" value="1"/>
</dbReference>
<feature type="region of interest" description="Disordered" evidence="2">
    <location>
        <begin position="701"/>
        <end position="723"/>
    </location>
</feature>
<accession>A0AAN6W4K4</accession>
<reference evidence="4" key="2">
    <citation type="submission" date="2023-05" db="EMBL/GenBank/DDBJ databases">
        <authorList>
            <consortium name="Lawrence Berkeley National Laboratory"/>
            <person name="Steindorff A."/>
            <person name="Hensen N."/>
            <person name="Bonometti L."/>
            <person name="Westerberg I."/>
            <person name="Brannstrom I.O."/>
            <person name="Guillou S."/>
            <person name="Cros-Aarteil S."/>
            <person name="Calhoun S."/>
            <person name="Haridas S."/>
            <person name="Kuo A."/>
            <person name="Mondo S."/>
            <person name="Pangilinan J."/>
            <person name="Riley R."/>
            <person name="Labutti K."/>
            <person name="Andreopoulos B."/>
            <person name="Lipzen A."/>
            <person name="Chen C."/>
            <person name="Yanf M."/>
            <person name="Daum C."/>
            <person name="Ng V."/>
            <person name="Clum A."/>
            <person name="Ohm R."/>
            <person name="Martin F."/>
            <person name="Silar P."/>
            <person name="Natvig D."/>
            <person name="Lalanne C."/>
            <person name="Gautier V."/>
            <person name="Ament-Velasquez S.L."/>
            <person name="Kruys A."/>
            <person name="Hutchinson M.I."/>
            <person name="Powell A.J."/>
            <person name="Barry K."/>
            <person name="Miller A.N."/>
            <person name="Grigoriev I.V."/>
            <person name="Debuchy R."/>
            <person name="Gladieux P."/>
            <person name="Thoren M.H."/>
            <person name="Johannesson H."/>
        </authorList>
    </citation>
    <scope>NUCLEOTIDE SEQUENCE</scope>
    <source>
        <strain evidence="4">CBS 892.96</strain>
    </source>
</reference>
<name>A0AAN6W4K4_9PEZI</name>
<evidence type="ECO:0000256" key="2">
    <source>
        <dbReference type="SAM" id="MobiDB-lite"/>
    </source>
</evidence>
<keyword evidence="5" id="KW-1185">Reference proteome</keyword>